<evidence type="ECO:0000313" key="3">
    <source>
        <dbReference type="EMBL" id="CAB3231749.1"/>
    </source>
</evidence>
<dbReference type="Proteomes" id="UP000494106">
    <property type="component" value="Unassembled WGS sequence"/>
</dbReference>
<keyword evidence="4" id="KW-1185">Reference proteome</keyword>
<feature type="compositionally biased region" description="Basic and acidic residues" evidence="1">
    <location>
        <begin position="93"/>
        <end position="110"/>
    </location>
</feature>
<feature type="compositionally biased region" description="Basic and acidic residues" evidence="1">
    <location>
        <begin position="117"/>
        <end position="128"/>
    </location>
</feature>
<name>A0A8S0ZJ62_ARCPL</name>
<accession>A0A8S0ZJ62</accession>
<sequence>MNLPNRLDAILLKVLLDLLAARDCSALLGGRGASHGDSPHGLARYTRQRRAPCMLAARRRAQIAPRTRSFAHASPAQLYQEHHETAGTIIRPYARDTIRSDDSEGERSDSSRLWWRRGVDPRTNDGSRRSRAPYLLRTLAPPSH</sequence>
<dbReference type="AlphaFoldDB" id="A0A8S0ZJ62"/>
<evidence type="ECO:0000256" key="1">
    <source>
        <dbReference type="SAM" id="MobiDB-lite"/>
    </source>
</evidence>
<evidence type="ECO:0000256" key="2">
    <source>
        <dbReference type="SAM" id="SignalP"/>
    </source>
</evidence>
<proteinExistence type="predicted"/>
<reference evidence="3 4" key="1">
    <citation type="submission" date="2020-04" db="EMBL/GenBank/DDBJ databases">
        <authorList>
            <person name="Wallbank WR R."/>
            <person name="Pardo Diaz C."/>
            <person name="Kozak K."/>
            <person name="Martin S."/>
            <person name="Jiggins C."/>
            <person name="Moest M."/>
            <person name="Warren A I."/>
            <person name="Byers J.R.P. K."/>
            <person name="Montejo-Kovacevich G."/>
            <person name="Yen C E."/>
        </authorList>
    </citation>
    <scope>NUCLEOTIDE SEQUENCE [LARGE SCALE GENOMIC DNA]</scope>
</reference>
<keyword evidence="2" id="KW-0732">Signal</keyword>
<comment type="caution">
    <text evidence="3">The sequence shown here is derived from an EMBL/GenBank/DDBJ whole genome shotgun (WGS) entry which is preliminary data.</text>
</comment>
<feature type="region of interest" description="Disordered" evidence="1">
    <location>
        <begin position="81"/>
        <end position="131"/>
    </location>
</feature>
<evidence type="ECO:0008006" key="5">
    <source>
        <dbReference type="Google" id="ProtNLM"/>
    </source>
</evidence>
<protein>
    <recommendedName>
        <fullName evidence="5">Secreted protein</fullName>
    </recommendedName>
</protein>
<dbReference type="EMBL" id="CADEBC010000473">
    <property type="protein sequence ID" value="CAB3231749.1"/>
    <property type="molecule type" value="Genomic_DNA"/>
</dbReference>
<organism evidence="3 4">
    <name type="scientific">Arctia plantaginis</name>
    <name type="common">Wood tiger moth</name>
    <name type="synonym">Phalaena plantaginis</name>
    <dbReference type="NCBI Taxonomy" id="874455"/>
    <lineage>
        <taxon>Eukaryota</taxon>
        <taxon>Metazoa</taxon>
        <taxon>Ecdysozoa</taxon>
        <taxon>Arthropoda</taxon>
        <taxon>Hexapoda</taxon>
        <taxon>Insecta</taxon>
        <taxon>Pterygota</taxon>
        <taxon>Neoptera</taxon>
        <taxon>Endopterygota</taxon>
        <taxon>Lepidoptera</taxon>
        <taxon>Glossata</taxon>
        <taxon>Ditrysia</taxon>
        <taxon>Noctuoidea</taxon>
        <taxon>Erebidae</taxon>
        <taxon>Arctiinae</taxon>
        <taxon>Arctia</taxon>
    </lineage>
</organism>
<gene>
    <name evidence="3" type="ORF">APLA_LOCUS4604</name>
</gene>
<dbReference type="OrthoDB" id="7491913at2759"/>
<feature type="signal peptide" evidence="2">
    <location>
        <begin position="1"/>
        <end position="26"/>
    </location>
</feature>
<feature type="chain" id="PRO_5035802016" description="Secreted protein" evidence="2">
    <location>
        <begin position="27"/>
        <end position="144"/>
    </location>
</feature>
<evidence type="ECO:0000313" key="4">
    <source>
        <dbReference type="Proteomes" id="UP000494106"/>
    </source>
</evidence>